<evidence type="ECO:0000313" key="3">
    <source>
        <dbReference type="EMBL" id="CAE6497053.1"/>
    </source>
</evidence>
<evidence type="ECO:0000259" key="2">
    <source>
        <dbReference type="PROSITE" id="PS50105"/>
    </source>
</evidence>
<feature type="compositionally biased region" description="Polar residues" evidence="1">
    <location>
        <begin position="18"/>
        <end position="27"/>
    </location>
</feature>
<dbReference type="Proteomes" id="UP000663888">
    <property type="component" value="Unassembled WGS sequence"/>
</dbReference>
<feature type="compositionally biased region" description="Low complexity" evidence="1">
    <location>
        <begin position="65"/>
        <end position="79"/>
    </location>
</feature>
<dbReference type="PROSITE" id="PS50105">
    <property type="entry name" value="SAM_DOMAIN"/>
    <property type="match status" value="1"/>
</dbReference>
<comment type="caution">
    <text evidence="3">The sequence shown here is derived from an EMBL/GenBank/DDBJ whole genome shotgun (WGS) entry which is preliminary data.</text>
</comment>
<feature type="compositionally biased region" description="Basic and acidic residues" evidence="1">
    <location>
        <begin position="151"/>
        <end position="169"/>
    </location>
</feature>
<feature type="non-terminal residue" evidence="3">
    <location>
        <position position="219"/>
    </location>
</feature>
<gene>
    <name evidence="3" type="ORF">RDB_LOCUS148344</name>
</gene>
<protein>
    <recommendedName>
        <fullName evidence="2">SAM domain-containing protein</fullName>
    </recommendedName>
</protein>
<feature type="compositionally biased region" description="Polar residues" evidence="1">
    <location>
        <begin position="34"/>
        <end position="64"/>
    </location>
</feature>
<dbReference type="InterPro" id="IPR001660">
    <property type="entry name" value="SAM"/>
</dbReference>
<feature type="non-terminal residue" evidence="3">
    <location>
        <position position="1"/>
    </location>
</feature>
<dbReference type="Gene3D" id="1.10.150.50">
    <property type="entry name" value="Transcription Factor, Ets-1"/>
    <property type="match status" value="1"/>
</dbReference>
<reference evidence="3" key="1">
    <citation type="submission" date="2021-01" db="EMBL/GenBank/DDBJ databases">
        <authorList>
            <person name="Kaushik A."/>
        </authorList>
    </citation>
    <scope>NUCLEOTIDE SEQUENCE</scope>
    <source>
        <strain evidence="3">AG4-R118</strain>
    </source>
</reference>
<dbReference type="Pfam" id="PF07647">
    <property type="entry name" value="SAM_2"/>
    <property type="match status" value="1"/>
</dbReference>
<name>A0A8H3HA26_9AGAM</name>
<organism evidence="3 4">
    <name type="scientific">Rhizoctonia solani</name>
    <dbReference type="NCBI Taxonomy" id="456999"/>
    <lineage>
        <taxon>Eukaryota</taxon>
        <taxon>Fungi</taxon>
        <taxon>Dikarya</taxon>
        <taxon>Basidiomycota</taxon>
        <taxon>Agaricomycotina</taxon>
        <taxon>Agaricomycetes</taxon>
        <taxon>Cantharellales</taxon>
        <taxon>Ceratobasidiaceae</taxon>
        <taxon>Rhizoctonia</taxon>
    </lineage>
</organism>
<dbReference type="EMBL" id="CAJMWX010001580">
    <property type="protein sequence ID" value="CAE6497053.1"/>
    <property type="molecule type" value="Genomic_DNA"/>
</dbReference>
<dbReference type="OrthoDB" id="538223at2759"/>
<dbReference type="SMART" id="SM00454">
    <property type="entry name" value="SAM"/>
    <property type="match status" value="1"/>
</dbReference>
<evidence type="ECO:0000256" key="1">
    <source>
        <dbReference type="SAM" id="MobiDB-lite"/>
    </source>
</evidence>
<sequence>TASIYTPSIAPKELLYPPTTNRRQTGATIGLPSPVTSTSDTAPGPNASLSSTHTRFRQPSTGSDVATPSASTPPTVSAPFSQTPATQWTVPQVIAWLQSKGFDLDIQRAFQENDITVDMLVELDGPAFKDELGVTAFGKRTRLLEQIGELKREGEKEKEREKEREKDNANGDDEDRFKARPTGTRPTSLVLSPSDGALATRGFWDSARATKNERGVLSE</sequence>
<feature type="domain" description="SAM" evidence="2">
    <location>
        <begin position="88"/>
        <end position="153"/>
    </location>
</feature>
<dbReference type="AlphaFoldDB" id="A0A8H3HA26"/>
<proteinExistence type="predicted"/>
<accession>A0A8H3HA26</accession>
<dbReference type="SUPFAM" id="SSF47769">
    <property type="entry name" value="SAM/Pointed domain"/>
    <property type="match status" value="1"/>
</dbReference>
<feature type="region of interest" description="Disordered" evidence="1">
    <location>
        <begin position="1"/>
        <end position="83"/>
    </location>
</feature>
<feature type="region of interest" description="Disordered" evidence="1">
    <location>
        <begin position="151"/>
        <end position="195"/>
    </location>
</feature>
<evidence type="ECO:0000313" key="4">
    <source>
        <dbReference type="Proteomes" id="UP000663888"/>
    </source>
</evidence>
<dbReference type="InterPro" id="IPR013761">
    <property type="entry name" value="SAM/pointed_sf"/>
</dbReference>